<dbReference type="Pfam" id="PF13646">
    <property type="entry name" value="HEAT_2"/>
    <property type="match status" value="1"/>
</dbReference>
<dbReference type="EMBL" id="CP060139">
    <property type="protein sequence ID" value="QNR25124.1"/>
    <property type="molecule type" value="Genomic_DNA"/>
</dbReference>
<protein>
    <submittedName>
        <fullName evidence="1">HEAT repeat domain-containing protein</fullName>
    </submittedName>
</protein>
<dbReference type="AlphaFoldDB" id="A0A7H0VHC6"/>
<dbReference type="Proteomes" id="UP000516305">
    <property type="component" value="Chromosome"/>
</dbReference>
<dbReference type="InterPro" id="IPR016024">
    <property type="entry name" value="ARM-type_fold"/>
</dbReference>
<organism evidence="1 2">
    <name type="scientific">Croceimicrobium hydrocarbonivorans</name>
    <dbReference type="NCBI Taxonomy" id="2761580"/>
    <lineage>
        <taxon>Bacteria</taxon>
        <taxon>Pseudomonadati</taxon>
        <taxon>Bacteroidota</taxon>
        <taxon>Flavobacteriia</taxon>
        <taxon>Flavobacteriales</taxon>
        <taxon>Owenweeksiaceae</taxon>
        <taxon>Croceimicrobium</taxon>
    </lineage>
</organism>
<evidence type="ECO:0000313" key="2">
    <source>
        <dbReference type="Proteomes" id="UP000516305"/>
    </source>
</evidence>
<dbReference type="KEGG" id="chyd:H4K34_04610"/>
<dbReference type="Gene3D" id="1.25.10.10">
    <property type="entry name" value="Leucine-rich Repeat Variant"/>
    <property type="match status" value="1"/>
</dbReference>
<name>A0A7H0VHC6_9FLAO</name>
<keyword evidence="2" id="KW-1185">Reference proteome</keyword>
<reference evidence="1 2" key="1">
    <citation type="submission" date="2020-08" db="EMBL/GenBank/DDBJ databases">
        <title>Croceimicrobium hydrocarbonivorans gen. nov., sp. nov., a novel marine bacterium isolated from a bacterial consortium that degrades polyethylene terephthalate.</title>
        <authorList>
            <person name="Liu R."/>
        </authorList>
    </citation>
    <scope>NUCLEOTIDE SEQUENCE [LARGE SCALE GENOMIC DNA]</scope>
    <source>
        <strain evidence="1 2">A20-9</strain>
    </source>
</reference>
<gene>
    <name evidence="1" type="ORF">H4K34_04610</name>
</gene>
<dbReference type="InterPro" id="IPR011989">
    <property type="entry name" value="ARM-like"/>
</dbReference>
<accession>A0A7H0VHC6</accession>
<dbReference type="RefSeq" id="WP_210759649.1">
    <property type="nucleotide sequence ID" value="NZ_CP060139.1"/>
</dbReference>
<dbReference type="SUPFAM" id="SSF48371">
    <property type="entry name" value="ARM repeat"/>
    <property type="match status" value="1"/>
</dbReference>
<sequence length="212" mass="24086">MNEYENLNRELSEAGVPDHVFMEQKGKPIDTLVNTKTSSHPYEDILIEYLYKLSGSNLEMVVRALTEKKNKKAAPYLLKIIQRRNGLSKHNLWAVGNALYTIDNKNTYSEIMNLCRDKSLGIGRAKLFGVLSRIRTEEAFDILVKNLSDQEVRGDVIEALGRFGDPKAIPLLENLTPDKEKYEFKARNTALKRLKEKKLGSTLGIKNRSDCA</sequence>
<evidence type="ECO:0000313" key="1">
    <source>
        <dbReference type="EMBL" id="QNR25124.1"/>
    </source>
</evidence>
<proteinExistence type="predicted"/>